<name>A0AA49FKE6_9PROT</name>
<dbReference type="Gene3D" id="3.30.700.10">
    <property type="entry name" value="Glycoprotein, Type 4 Pilin"/>
    <property type="match status" value="1"/>
</dbReference>
<keyword evidence="1" id="KW-0472">Membrane</keyword>
<dbReference type="Proteomes" id="UP001234916">
    <property type="component" value="Chromosome"/>
</dbReference>
<keyword evidence="1" id="KW-1133">Transmembrane helix</keyword>
<dbReference type="EMBL" id="CP107246">
    <property type="protein sequence ID" value="WIM05200.1"/>
    <property type="molecule type" value="Genomic_DNA"/>
</dbReference>
<dbReference type="Pfam" id="PF07963">
    <property type="entry name" value="N_methyl"/>
    <property type="match status" value="1"/>
</dbReference>
<sequence length="135" mass="13441">MKQTGFTLIELVIVIIVLSVLAAVALPRFVDIKGDAVKAAVDATAGAVASAAVLNYSRYQQSTGAATALNVDNACSTLITSALTGLVGQSLPSGITISGEADCNPAASGETKICTLTHSGATSNNTATAQIICTG</sequence>
<accession>A0AA49FKE6</accession>
<gene>
    <name evidence="2" type="ORF">OHM77_10915</name>
</gene>
<dbReference type="InterPro" id="IPR045584">
    <property type="entry name" value="Pilin-like"/>
</dbReference>
<dbReference type="InterPro" id="IPR012902">
    <property type="entry name" value="N_methyl_site"/>
</dbReference>
<organism evidence="2">
    <name type="scientific">Candidatus Nitricoxidivorans perseverans</name>
    <dbReference type="NCBI Taxonomy" id="2975601"/>
    <lineage>
        <taxon>Bacteria</taxon>
        <taxon>Pseudomonadati</taxon>
        <taxon>Pseudomonadota</taxon>
        <taxon>Betaproteobacteria</taxon>
        <taxon>Nitrosomonadales</taxon>
        <taxon>Sterolibacteriaceae</taxon>
        <taxon>Candidatus Nitricoxidivorans</taxon>
    </lineage>
</organism>
<reference evidence="2" key="1">
    <citation type="journal article" date="2023" name="Nat. Microbiol.">
        <title>Enrichment and characterization of a nitric oxide-reducing microbial community in a continuous bioreactor.</title>
        <authorList>
            <person name="Garrido-Amador P."/>
            <person name="Stortenbeker N."/>
            <person name="Wessels H.J.C.T."/>
            <person name="Speth D.R."/>
            <person name="Garcia-Heredia I."/>
            <person name="Kartal B."/>
        </authorList>
    </citation>
    <scope>NUCLEOTIDE SEQUENCE</scope>
    <source>
        <strain evidence="2">MAG1</strain>
    </source>
</reference>
<dbReference type="KEGG" id="npv:OHM77_10915"/>
<dbReference type="SUPFAM" id="SSF54523">
    <property type="entry name" value="Pili subunits"/>
    <property type="match status" value="1"/>
</dbReference>
<proteinExistence type="predicted"/>
<dbReference type="NCBIfam" id="TIGR02532">
    <property type="entry name" value="IV_pilin_GFxxxE"/>
    <property type="match status" value="1"/>
</dbReference>
<keyword evidence="1" id="KW-0812">Transmembrane</keyword>
<evidence type="ECO:0000256" key="1">
    <source>
        <dbReference type="SAM" id="Phobius"/>
    </source>
</evidence>
<evidence type="ECO:0000313" key="2">
    <source>
        <dbReference type="EMBL" id="WIM05200.1"/>
    </source>
</evidence>
<dbReference type="AlphaFoldDB" id="A0AA49FKE6"/>
<dbReference type="PROSITE" id="PS00409">
    <property type="entry name" value="PROKAR_NTER_METHYL"/>
    <property type="match status" value="1"/>
</dbReference>
<protein>
    <submittedName>
        <fullName evidence="2">Type II secretion system GspH family protein</fullName>
    </submittedName>
</protein>
<feature type="transmembrane region" description="Helical" evidence="1">
    <location>
        <begin position="6"/>
        <end position="26"/>
    </location>
</feature>